<keyword evidence="3" id="KW-1185">Reference proteome</keyword>
<sequence>MQPPHRSLACLRSSRTWCSSCWGSGPRSGTCVLGSLPSSDSGTQRAHRSSQYPPLSSPRPNLPARTRPRSQPVSATVQPALDNKPQSVPASPRPQPVSATVQPAPGNKPQSAPASPRPQPVSVPVHPSPQSASNSQPQGVPASSWPQRVQPPAPI</sequence>
<feature type="compositionally biased region" description="Polar residues" evidence="1">
    <location>
        <begin position="36"/>
        <end position="54"/>
    </location>
</feature>
<dbReference type="Proteomes" id="UP000324222">
    <property type="component" value="Unassembled WGS sequence"/>
</dbReference>
<dbReference type="AlphaFoldDB" id="A0A5B7HHB2"/>
<feature type="compositionally biased region" description="Low complexity" evidence="1">
    <location>
        <begin position="122"/>
        <end position="138"/>
    </location>
</feature>
<reference evidence="2 3" key="1">
    <citation type="submission" date="2019-05" db="EMBL/GenBank/DDBJ databases">
        <title>Another draft genome of Portunus trituberculatus and its Hox gene families provides insights of decapod evolution.</title>
        <authorList>
            <person name="Jeong J.-H."/>
            <person name="Song I."/>
            <person name="Kim S."/>
            <person name="Choi T."/>
            <person name="Kim D."/>
            <person name="Ryu S."/>
            <person name="Kim W."/>
        </authorList>
    </citation>
    <scope>NUCLEOTIDE SEQUENCE [LARGE SCALE GENOMIC DNA]</scope>
    <source>
        <tissue evidence="2">Muscle</tissue>
    </source>
</reference>
<dbReference type="OrthoDB" id="3039988at2759"/>
<protein>
    <submittedName>
        <fullName evidence="2">Uncharacterized protein</fullName>
    </submittedName>
</protein>
<evidence type="ECO:0000313" key="2">
    <source>
        <dbReference type="EMBL" id="MPC69316.1"/>
    </source>
</evidence>
<feature type="region of interest" description="Disordered" evidence="1">
    <location>
        <begin position="22"/>
        <end position="155"/>
    </location>
</feature>
<evidence type="ECO:0000313" key="3">
    <source>
        <dbReference type="Proteomes" id="UP000324222"/>
    </source>
</evidence>
<evidence type="ECO:0000256" key="1">
    <source>
        <dbReference type="SAM" id="MobiDB-lite"/>
    </source>
</evidence>
<comment type="caution">
    <text evidence="2">The sequence shown here is derived from an EMBL/GenBank/DDBJ whole genome shotgun (WGS) entry which is preliminary data.</text>
</comment>
<proteinExistence type="predicted"/>
<accession>A0A5B7HHB2</accession>
<dbReference type="EMBL" id="VSRR010029207">
    <property type="protein sequence ID" value="MPC69316.1"/>
    <property type="molecule type" value="Genomic_DNA"/>
</dbReference>
<gene>
    <name evidence="2" type="ORF">E2C01_063538</name>
</gene>
<name>A0A5B7HHB2_PORTR</name>
<organism evidence="2 3">
    <name type="scientific">Portunus trituberculatus</name>
    <name type="common">Swimming crab</name>
    <name type="synonym">Neptunus trituberculatus</name>
    <dbReference type="NCBI Taxonomy" id="210409"/>
    <lineage>
        <taxon>Eukaryota</taxon>
        <taxon>Metazoa</taxon>
        <taxon>Ecdysozoa</taxon>
        <taxon>Arthropoda</taxon>
        <taxon>Crustacea</taxon>
        <taxon>Multicrustacea</taxon>
        <taxon>Malacostraca</taxon>
        <taxon>Eumalacostraca</taxon>
        <taxon>Eucarida</taxon>
        <taxon>Decapoda</taxon>
        <taxon>Pleocyemata</taxon>
        <taxon>Brachyura</taxon>
        <taxon>Eubrachyura</taxon>
        <taxon>Portunoidea</taxon>
        <taxon>Portunidae</taxon>
        <taxon>Portuninae</taxon>
        <taxon>Portunus</taxon>
    </lineage>
</organism>